<name>A0A858ZUP3_9BURK</name>
<reference evidence="3 4" key="1">
    <citation type="submission" date="2020-05" db="EMBL/GenBank/DDBJ databases">
        <title>Complete genome sequence of Alicycliphilus denitrificans DP3.</title>
        <authorList>
            <person name="Chen X."/>
        </authorList>
    </citation>
    <scope>NUCLEOTIDE SEQUENCE [LARGE SCALE GENOMIC DNA]</scope>
    <source>
        <strain evidence="3 4">DP3</strain>
    </source>
</reference>
<dbReference type="PIRSF" id="PIRSF017082">
    <property type="entry name" value="YflP"/>
    <property type="match status" value="1"/>
</dbReference>
<keyword evidence="2" id="KW-0732">Signal</keyword>
<evidence type="ECO:0000256" key="1">
    <source>
        <dbReference type="ARBA" id="ARBA00006987"/>
    </source>
</evidence>
<dbReference type="PANTHER" id="PTHR42928:SF5">
    <property type="entry name" value="BLR1237 PROTEIN"/>
    <property type="match status" value="1"/>
</dbReference>
<organism evidence="3 4">
    <name type="scientific">Alicycliphilus denitrificans</name>
    <dbReference type="NCBI Taxonomy" id="179636"/>
    <lineage>
        <taxon>Bacteria</taxon>
        <taxon>Pseudomonadati</taxon>
        <taxon>Pseudomonadota</taxon>
        <taxon>Betaproteobacteria</taxon>
        <taxon>Burkholderiales</taxon>
        <taxon>Comamonadaceae</taxon>
        <taxon>Alicycliphilus</taxon>
    </lineage>
</organism>
<dbReference type="InterPro" id="IPR005064">
    <property type="entry name" value="BUG"/>
</dbReference>
<dbReference type="OMA" id="WFMAIAP"/>
<gene>
    <name evidence="3" type="ORF">HF896_13975</name>
</gene>
<dbReference type="CDD" id="cd13578">
    <property type="entry name" value="PBP2_Bug27"/>
    <property type="match status" value="1"/>
</dbReference>
<dbReference type="Gene3D" id="3.40.190.10">
    <property type="entry name" value="Periplasmic binding protein-like II"/>
    <property type="match status" value="1"/>
</dbReference>
<dbReference type="PANTHER" id="PTHR42928">
    <property type="entry name" value="TRICARBOXYLATE-BINDING PROTEIN"/>
    <property type="match status" value="1"/>
</dbReference>
<dbReference type="InterPro" id="IPR042100">
    <property type="entry name" value="Bug_dom1"/>
</dbReference>
<dbReference type="EMBL" id="CP051298">
    <property type="protein sequence ID" value="QKD44660.1"/>
    <property type="molecule type" value="Genomic_DNA"/>
</dbReference>
<dbReference type="RefSeq" id="WP_013721932.1">
    <property type="nucleotide sequence ID" value="NZ_CP051298.1"/>
</dbReference>
<dbReference type="Gene3D" id="3.40.190.150">
    <property type="entry name" value="Bordetella uptake gene, domain 1"/>
    <property type="match status" value="1"/>
</dbReference>
<evidence type="ECO:0000256" key="2">
    <source>
        <dbReference type="SAM" id="SignalP"/>
    </source>
</evidence>
<dbReference type="AlphaFoldDB" id="A0A858ZUP3"/>
<proteinExistence type="inferred from homology"/>
<evidence type="ECO:0000313" key="4">
    <source>
        <dbReference type="Proteomes" id="UP000500755"/>
    </source>
</evidence>
<feature type="chain" id="PRO_5032529794" evidence="2">
    <location>
        <begin position="23"/>
        <end position="324"/>
    </location>
</feature>
<accession>A0A858ZUP3</accession>
<evidence type="ECO:0000313" key="3">
    <source>
        <dbReference type="EMBL" id="QKD44660.1"/>
    </source>
</evidence>
<comment type="similarity">
    <text evidence="1">Belongs to the UPF0065 (bug) family.</text>
</comment>
<protein>
    <submittedName>
        <fullName evidence="3">Tripartite tricarboxylate transporter substrate binding protein</fullName>
    </submittedName>
</protein>
<dbReference type="Pfam" id="PF03401">
    <property type="entry name" value="TctC"/>
    <property type="match status" value="1"/>
</dbReference>
<feature type="signal peptide" evidence="2">
    <location>
        <begin position="1"/>
        <end position="22"/>
    </location>
</feature>
<dbReference type="Proteomes" id="UP000500755">
    <property type="component" value="Chromosome"/>
</dbReference>
<sequence>MRPILKTLLACVAASAPFLASAQVENYPTKPIRFIVPYSPGGSTSTVARLVGTKLTEAWKQQVLVDNRPGGSTVIGTHALAKSPPDGYTIMLVVNSHLANGHLLKNLPYDTMKDFTPVATLVKTELLLDVNPTVPASTLPEFIALLKDKPGQLNVATIGSGSVTRLISELFLMETGTKAVQVSYQGTPQMLQDLMGGQVHFIFDTPATTLPFAKDKRLKPLAVTGPKRLAAFPEVPTFAEMGLPEIDMSVWFMAIAPAGTPKPIIAKLNAEINRILALPEVRNALALQVMEPYISTPEEAARMLRAVYDQYGRIIARAGIKLEQ</sequence>
<dbReference type="SUPFAM" id="SSF53850">
    <property type="entry name" value="Periplasmic binding protein-like II"/>
    <property type="match status" value="1"/>
</dbReference>